<dbReference type="EMBL" id="QFYS01000001">
    <property type="protein sequence ID" value="RAK69184.1"/>
    <property type="molecule type" value="Genomic_DNA"/>
</dbReference>
<comment type="caution">
    <text evidence="4">The sequence shown here is derived from an EMBL/GenBank/DDBJ whole genome shotgun (WGS) entry which is preliminary data.</text>
</comment>
<dbReference type="Proteomes" id="UP000249524">
    <property type="component" value="Unassembled WGS sequence"/>
</dbReference>
<dbReference type="PROSITE" id="PS50005">
    <property type="entry name" value="TPR"/>
    <property type="match status" value="1"/>
</dbReference>
<evidence type="ECO:0000256" key="3">
    <source>
        <dbReference type="PROSITE-ProRule" id="PRU00339"/>
    </source>
</evidence>
<dbReference type="Gene3D" id="2.60.120.620">
    <property type="entry name" value="q2cbj1_9rhob like domain"/>
    <property type="match status" value="1"/>
</dbReference>
<dbReference type="InterPro" id="IPR051012">
    <property type="entry name" value="CellSynth/LPSAsmb/PSIAsmb"/>
</dbReference>
<dbReference type="Pfam" id="PF13432">
    <property type="entry name" value="TPR_16"/>
    <property type="match status" value="1"/>
</dbReference>
<dbReference type="InterPro" id="IPR012668">
    <property type="entry name" value="CHP02466"/>
</dbReference>
<evidence type="ECO:0000313" key="5">
    <source>
        <dbReference type="Proteomes" id="UP000249524"/>
    </source>
</evidence>
<dbReference type="SUPFAM" id="SSF51197">
    <property type="entry name" value="Clavaminate synthase-like"/>
    <property type="match status" value="1"/>
</dbReference>
<evidence type="ECO:0000313" key="4">
    <source>
        <dbReference type="EMBL" id="RAK69184.1"/>
    </source>
</evidence>
<dbReference type="AlphaFoldDB" id="A0A328BTK1"/>
<keyword evidence="2 3" id="KW-0802">TPR repeat</keyword>
<organism evidence="4 5">
    <name type="scientific">Phenylobacterium kunshanense</name>
    <dbReference type="NCBI Taxonomy" id="1445034"/>
    <lineage>
        <taxon>Bacteria</taxon>
        <taxon>Pseudomonadati</taxon>
        <taxon>Pseudomonadota</taxon>
        <taxon>Alphaproteobacteria</taxon>
        <taxon>Caulobacterales</taxon>
        <taxon>Caulobacteraceae</taxon>
        <taxon>Phenylobacterium</taxon>
    </lineage>
</organism>
<dbReference type="Gene3D" id="1.25.40.10">
    <property type="entry name" value="Tetratricopeptide repeat domain"/>
    <property type="match status" value="1"/>
</dbReference>
<dbReference type="Pfam" id="PF13759">
    <property type="entry name" value="2OG-FeII_Oxy_5"/>
    <property type="match status" value="1"/>
</dbReference>
<evidence type="ECO:0000256" key="2">
    <source>
        <dbReference type="ARBA" id="ARBA00022803"/>
    </source>
</evidence>
<sequence length="498" mass="54114">MTTDPLDHAKVLLDAGRAEEALAVTRPLAEAAEPSHRALAMHSTALKGLGRREEALAFDRRAVTRYPTSGVAWHNLAATLGDLGRGPEAVQAMEHGLKLGLDGALSWSVLARARTAAGDLEGAERAYQEALRRAPQQTEFAREYAEAVWMRHGDLNAAQAVLDRCAHAGGAPAPLLIAKAKLFEAAGDPGKAAQLLGAAAERLPGDPTVLIAAAQAALESGRVEEAERLALAAERVLPFSPAVLNQLAIVSLAAGKPEIALAKARKGLEMAPDSQSLWGWAATAARTLGDPLYAELYDYEAMVRPYDIDTPQGWPDLAAYLADLTTALNRIHRYSRHPTTQSLRHGSQTTYRLTGSDDPAIQAFFKAVETPIRAHMAHLGQGTDPLRARNTGDYRIEGAWSVRLNPGGFHKDHFHNEGWLSSAFYVETPDGALETEEKQGWIRFGQPPFQTVPALPAEHFVRPKPGRLVLFPSYMWHGTVPFTTDERRMTIAFDILPR</sequence>
<gene>
    <name evidence="4" type="ORF">DJ019_04070</name>
</gene>
<dbReference type="InterPro" id="IPR019734">
    <property type="entry name" value="TPR_rpt"/>
</dbReference>
<dbReference type="InterPro" id="IPR011990">
    <property type="entry name" value="TPR-like_helical_dom_sf"/>
</dbReference>
<protein>
    <submittedName>
        <fullName evidence="4">Uncharacterized protein</fullName>
    </submittedName>
</protein>
<reference evidence="4 5" key="1">
    <citation type="submission" date="2018-05" db="EMBL/GenBank/DDBJ databases">
        <authorList>
            <person name="Lanie J.A."/>
            <person name="Ng W.-L."/>
            <person name="Kazmierczak K.M."/>
            <person name="Andrzejewski T.M."/>
            <person name="Davidsen T.M."/>
            <person name="Wayne K.J."/>
            <person name="Tettelin H."/>
            <person name="Glass J.I."/>
            <person name="Rusch D."/>
            <person name="Podicherti R."/>
            <person name="Tsui H.-C.T."/>
            <person name="Winkler M.E."/>
        </authorList>
    </citation>
    <scope>NUCLEOTIDE SEQUENCE [LARGE SCALE GENOMIC DNA]</scope>
    <source>
        <strain evidence="4 5">BUT-10</strain>
    </source>
</reference>
<dbReference type="Pfam" id="PF14559">
    <property type="entry name" value="TPR_19"/>
    <property type="match status" value="1"/>
</dbReference>
<keyword evidence="5" id="KW-1185">Reference proteome</keyword>
<proteinExistence type="predicted"/>
<dbReference type="SUPFAM" id="SSF48452">
    <property type="entry name" value="TPR-like"/>
    <property type="match status" value="2"/>
</dbReference>
<dbReference type="RefSeq" id="WP_111274675.1">
    <property type="nucleotide sequence ID" value="NZ_QFYS01000001.1"/>
</dbReference>
<keyword evidence="1" id="KW-0677">Repeat</keyword>
<dbReference type="SMART" id="SM00028">
    <property type="entry name" value="TPR"/>
    <property type="match status" value="4"/>
</dbReference>
<accession>A0A328BTK1</accession>
<dbReference type="PANTHER" id="PTHR45586:SF1">
    <property type="entry name" value="LIPOPOLYSACCHARIDE ASSEMBLY PROTEIN B"/>
    <property type="match status" value="1"/>
</dbReference>
<name>A0A328BTK1_9CAUL</name>
<feature type="repeat" description="TPR" evidence="3">
    <location>
        <begin position="104"/>
        <end position="137"/>
    </location>
</feature>
<evidence type="ECO:0000256" key="1">
    <source>
        <dbReference type="ARBA" id="ARBA00022737"/>
    </source>
</evidence>
<dbReference type="OrthoDB" id="9783136at2"/>
<dbReference type="PANTHER" id="PTHR45586">
    <property type="entry name" value="TPR REPEAT-CONTAINING PROTEIN PA4667"/>
    <property type="match status" value="1"/>
</dbReference>